<keyword evidence="4 6" id="KW-0472">Membrane</keyword>
<evidence type="ECO:0000256" key="6">
    <source>
        <dbReference type="SAM" id="Phobius"/>
    </source>
</evidence>
<dbReference type="Pfam" id="PF06271">
    <property type="entry name" value="RDD"/>
    <property type="match status" value="1"/>
</dbReference>
<proteinExistence type="predicted"/>
<reference evidence="8" key="1">
    <citation type="submission" date="2022-12" db="EMBL/GenBank/DDBJ databases">
        <authorList>
            <person name="Wang J."/>
        </authorList>
    </citation>
    <scope>NUCLEOTIDE SEQUENCE</scope>
    <source>
        <strain evidence="8">HY-42-06</strain>
    </source>
</reference>
<evidence type="ECO:0000313" key="8">
    <source>
        <dbReference type="EMBL" id="MCY6371769.1"/>
    </source>
</evidence>
<feature type="transmembrane region" description="Helical" evidence="6">
    <location>
        <begin position="50"/>
        <end position="71"/>
    </location>
</feature>
<dbReference type="Proteomes" id="UP001079657">
    <property type="component" value="Unassembled WGS sequence"/>
</dbReference>
<gene>
    <name evidence="8" type="ORF">OXH55_14070</name>
</gene>
<keyword evidence="3 6" id="KW-1133">Transmembrane helix</keyword>
<feature type="coiled-coil region" evidence="5">
    <location>
        <begin position="5"/>
        <end position="37"/>
    </location>
</feature>
<evidence type="ECO:0000256" key="4">
    <source>
        <dbReference type="ARBA" id="ARBA00023136"/>
    </source>
</evidence>
<keyword evidence="2 6" id="KW-0812">Transmembrane</keyword>
<evidence type="ECO:0000256" key="3">
    <source>
        <dbReference type="ARBA" id="ARBA00022989"/>
    </source>
</evidence>
<dbReference type="RefSeq" id="WP_268050656.1">
    <property type="nucleotide sequence ID" value="NZ_JAPQES010000005.1"/>
</dbReference>
<evidence type="ECO:0000256" key="1">
    <source>
        <dbReference type="ARBA" id="ARBA00004141"/>
    </source>
</evidence>
<dbReference type="InterPro" id="IPR010432">
    <property type="entry name" value="RDD"/>
</dbReference>
<evidence type="ECO:0000313" key="9">
    <source>
        <dbReference type="Proteomes" id="UP001079657"/>
    </source>
</evidence>
<comment type="subcellular location">
    <subcellularLocation>
        <location evidence="1">Membrane</location>
        <topology evidence="1">Multi-pass membrane protein</topology>
    </subcellularLocation>
</comment>
<dbReference type="EMBL" id="JAPQES010000005">
    <property type="protein sequence ID" value="MCY6371769.1"/>
    <property type="molecule type" value="Genomic_DNA"/>
</dbReference>
<feature type="domain" description="RDD" evidence="7">
    <location>
        <begin position="48"/>
        <end position="118"/>
    </location>
</feature>
<organism evidence="8 9">
    <name type="scientific">Clostridium ganghwense</name>
    <dbReference type="NCBI Taxonomy" id="312089"/>
    <lineage>
        <taxon>Bacteria</taxon>
        <taxon>Bacillati</taxon>
        <taxon>Bacillota</taxon>
        <taxon>Clostridia</taxon>
        <taxon>Eubacteriales</taxon>
        <taxon>Clostridiaceae</taxon>
        <taxon>Clostridium</taxon>
    </lineage>
</organism>
<sequence length="120" mass="13640">MLEQNKEEENIKAVVEADEEQLQNQSEKVEIQDYEAKDKISFLDTFKANLIDIIATGVISIAALYIFDILLRATAGYYVKEKISMLAIFYLISSLLYTSIMESKSADTIGKRVSKIKIHK</sequence>
<evidence type="ECO:0000259" key="7">
    <source>
        <dbReference type="Pfam" id="PF06271"/>
    </source>
</evidence>
<accession>A0ABT4CRU7</accession>
<protein>
    <submittedName>
        <fullName evidence="8">RDD family protein</fullName>
    </submittedName>
</protein>
<keyword evidence="9" id="KW-1185">Reference proteome</keyword>
<keyword evidence="5" id="KW-0175">Coiled coil</keyword>
<comment type="caution">
    <text evidence="8">The sequence shown here is derived from an EMBL/GenBank/DDBJ whole genome shotgun (WGS) entry which is preliminary data.</text>
</comment>
<name>A0ABT4CRU7_9CLOT</name>
<evidence type="ECO:0000256" key="2">
    <source>
        <dbReference type="ARBA" id="ARBA00022692"/>
    </source>
</evidence>
<evidence type="ECO:0000256" key="5">
    <source>
        <dbReference type="SAM" id="Coils"/>
    </source>
</evidence>
<feature type="transmembrane region" description="Helical" evidence="6">
    <location>
        <begin position="83"/>
        <end position="100"/>
    </location>
</feature>